<dbReference type="GO" id="GO:0005507">
    <property type="term" value="F:copper ion binding"/>
    <property type="evidence" value="ECO:0007669"/>
    <property type="project" value="TreeGrafter"/>
</dbReference>
<dbReference type="AlphaFoldDB" id="A0A9Q7EZW5"/>
<dbReference type="SUPFAM" id="SSF46600">
    <property type="entry name" value="C-terminal UvrC-binding domain of UvrB"/>
    <property type="match status" value="1"/>
</dbReference>
<dbReference type="InterPro" id="IPR001943">
    <property type="entry name" value="UVR_dom"/>
</dbReference>
<dbReference type="RefSeq" id="WP_274374656.1">
    <property type="nucleotide sequence ID" value="NZ_CP072943.1"/>
</dbReference>
<dbReference type="GO" id="GO:0050897">
    <property type="term" value="F:cobalt ion binding"/>
    <property type="evidence" value="ECO:0007669"/>
    <property type="project" value="TreeGrafter"/>
</dbReference>
<feature type="domain" description="UVR" evidence="1">
    <location>
        <begin position="129"/>
        <end position="164"/>
    </location>
</feature>
<sequence>MKCEHCNDGEAEIHIRQTSAGQTREFHLCHDCARKLAAEGVIPDFSFGSPATSLLGALWSLPFPKESEEPRRLCPSCSMDLGEFKRTGMLGCPLCYSAFRETVEPLLRKVQGSTVHRGLRPDGAVDGGGESLSLLRRRLEEAVADERYEQAAELRDRIRALRDVLRGPS</sequence>
<dbReference type="EMBL" id="CP072943">
    <property type="protein sequence ID" value="QTX33371.1"/>
    <property type="molecule type" value="Genomic_DNA"/>
</dbReference>
<gene>
    <name evidence="2" type="ORF">KAR29_05725</name>
</gene>
<dbReference type="InterPro" id="IPR025542">
    <property type="entry name" value="YacH"/>
</dbReference>
<dbReference type="GO" id="GO:0046870">
    <property type="term" value="F:cadmium ion binding"/>
    <property type="evidence" value="ECO:0007669"/>
    <property type="project" value="TreeGrafter"/>
</dbReference>
<proteinExistence type="predicted"/>
<dbReference type="PANTHER" id="PTHR38430:SF1">
    <property type="entry name" value="PROTEIN-ARGININE KINASE ACTIVATOR PROTEIN"/>
    <property type="match status" value="1"/>
</dbReference>
<organism evidence="2 3">
    <name type="scientific">Aminithiophilus ramosus</name>
    <dbReference type="NCBI Taxonomy" id="3029084"/>
    <lineage>
        <taxon>Bacteria</taxon>
        <taxon>Thermotogati</taxon>
        <taxon>Synergistota</taxon>
        <taxon>Synergistia</taxon>
        <taxon>Synergistales</taxon>
        <taxon>Aminithiophilaceae</taxon>
        <taxon>Aminithiophilus</taxon>
    </lineage>
</organism>
<dbReference type="PROSITE" id="PS50151">
    <property type="entry name" value="UVR"/>
    <property type="match status" value="1"/>
</dbReference>
<dbReference type="Gene3D" id="4.10.860.10">
    <property type="entry name" value="UVR domain"/>
    <property type="match status" value="1"/>
</dbReference>
<evidence type="ECO:0000313" key="2">
    <source>
        <dbReference type="EMBL" id="QTX33371.1"/>
    </source>
</evidence>
<accession>A0A9Q7EZW5</accession>
<dbReference type="Pfam" id="PF02151">
    <property type="entry name" value="UVR"/>
    <property type="match status" value="1"/>
</dbReference>
<keyword evidence="3" id="KW-1185">Reference proteome</keyword>
<dbReference type="InterPro" id="IPR036876">
    <property type="entry name" value="UVR_dom_sf"/>
</dbReference>
<dbReference type="Proteomes" id="UP000671879">
    <property type="component" value="Chromosome"/>
</dbReference>
<dbReference type="GO" id="GO:1990170">
    <property type="term" value="P:stress response to cadmium ion"/>
    <property type="evidence" value="ECO:0007669"/>
    <property type="project" value="TreeGrafter"/>
</dbReference>
<evidence type="ECO:0000259" key="1">
    <source>
        <dbReference type="PROSITE" id="PS50151"/>
    </source>
</evidence>
<protein>
    <submittedName>
        <fullName evidence="2">UvrB/UvrC motif-containing protein</fullName>
    </submittedName>
</protein>
<dbReference type="PIRSF" id="PIRSF015034">
    <property type="entry name" value="YacH"/>
    <property type="match status" value="1"/>
</dbReference>
<dbReference type="KEGG" id="aram:KAR29_05725"/>
<dbReference type="PANTHER" id="PTHR38430">
    <property type="entry name" value="PROTEIN-ARGININE KINASE ACTIVATOR PROTEIN"/>
    <property type="match status" value="1"/>
</dbReference>
<dbReference type="GO" id="GO:1990169">
    <property type="term" value="P:stress response to copper ion"/>
    <property type="evidence" value="ECO:0007669"/>
    <property type="project" value="TreeGrafter"/>
</dbReference>
<evidence type="ECO:0000313" key="3">
    <source>
        <dbReference type="Proteomes" id="UP000671879"/>
    </source>
</evidence>
<reference evidence="3" key="1">
    <citation type="submission" date="2021-04" db="EMBL/GenBank/DDBJ databases">
        <title>A novel Synergistetes isolate from a pyrite-forming mixed culture.</title>
        <authorList>
            <person name="Bunk B."/>
            <person name="Sproer C."/>
            <person name="Spring S."/>
            <person name="Pester M."/>
        </authorList>
    </citation>
    <scope>NUCLEOTIDE SEQUENCE [LARGE SCALE GENOMIC DNA]</scope>
    <source>
        <strain evidence="3">J.5.4.2-T.3.5.2</strain>
    </source>
</reference>
<dbReference type="GO" id="GO:0008270">
    <property type="term" value="F:zinc ion binding"/>
    <property type="evidence" value="ECO:0007669"/>
    <property type="project" value="TreeGrafter"/>
</dbReference>
<name>A0A9Q7EZW5_9BACT</name>